<dbReference type="AlphaFoldDB" id="A0A0A2VG23"/>
<gene>
    <name evidence="1" type="ORF">BBAD15_g8163</name>
</gene>
<name>A0A0A2VG23_BEABA</name>
<dbReference type="HOGENOM" id="CLU_1864763_0_0_1"/>
<evidence type="ECO:0000313" key="1">
    <source>
        <dbReference type="EMBL" id="KGQ06523.1"/>
    </source>
</evidence>
<sequence length="137" mass="14573">MVASQDSRPDLAFTGVAAVSTRGSSVAAAWSKYRLLDGPSVTVQIGATSSDPGGSVRKLLPHKARHVEVEVDQAGSALTMPARLHRPIIHVLVAIRKPKTTGAALEARSRDWLLKVLRYARNQLQVVSRVSGVASGL</sequence>
<proteinExistence type="predicted"/>
<comment type="caution">
    <text evidence="1">The sequence shown here is derived from an EMBL/GenBank/DDBJ whole genome shotgun (WGS) entry which is preliminary data.</text>
</comment>
<organism evidence="1 2">
    <name type="scientific">Beauveria bassiana D1-5</name>
    <dbReference type="NCBI Taxonomy" id="1245745"/>
    <lineage>
        <taxon>Eukaryota</taxon>
        <taxon>Fungi</taxon>
        <taxon>Dikarya</taxon>
        <taxon>Ascomycota</taxon>
        <taxon>Pezizomycotina</taxon>
        <taxon>Sordariomycetes</taxon>
        <taxon>Hypocreomycetidae</taxon>
        <taxon>Hypocreales</taxon>
        <taxon>Cordycipitaceae</taxon>
        <taxon>Beauveria</taxon>
    </lineage>
</organism>
<dbReference type="Proteomes" id="UP000030106">
    <property type="component" value="Unassembled WGS sequence"/>
</dbReference>
<accession>A0A0A2VG23</accession>
<dbReference type="EMBL" id="ANFO01000805">
    <property type="protein sequence ID" value="KGQ06523.1"/>
    <property type="molecule type" value="Genomic_DNA"/>
</dbReference>
<protein>
    <submittedName>
        <fullName evidence="1">Uncharacterized protein</fullName>
    </submittedName>
</protein>
<evidence type="ECO:0000313" key="2">
    <source>
        <dbReference type="Proteomes" id="UP000030106"/>
    </source>
</evidence>
<reference evidence="1 2" key="1">
    <citation type="submission" date="2012-10" db="EMBL/GenBank/DDBJ databases">
        <title>Genome sequencing and analysis of entomopathogenic fungi Beauveria bassiana D1-5.</title>
        <authorList>
            <person name="Li Q."/>
            <person name="Wang L."/>
            <person name="Zhang Z."/>
            <person name="Wang Q."/>
            <person name="Ren J."/>
            <person name="Wang M."/>
            <person name="Xu W."/>
            <person name="Wang J."/>
            <person name="Lu Y."/>
            <person name="Du Q."/>
            <person name="Sun Z."/>
        </authorList>
    </citation>
    <scope>NUCLEOTIDE SEQUENCE [LARGE SCALE GENOMIC DNA]</scope>
    <source>
        <strain evidence="1 2">D1-5</strain>
    </source>
</reference>